<name>G2EFY1_9FLAO</name>
<evidence type="ECO:0000313" key="2">
    <source>
        <dbReference type="Proteomes" id="UP000003730"/>
    </source>
</evidence>
<sequence length="161" mass="18752">MSDIELSETLKERRKRFDSYRVGSEIFIKEDKEQLNKYEAIVREKVEAIERQRVESLIEQKIVTVVEQEEEQEIEDAVAVEEEVAEKQRSGFMGLFKQKPKAVVAEVTQDKNSDGQVEKEQAEIKEIENANEDESLFPGAVEATKSYNTRMKEGYFGKRRR</sequence>
<accession>G2EFY1</accession>
<protein>
    <submittedName>
        <fullName evidence="1">Uncharacterized protein</fullName>
    </submittedName>
</protein>
<evidence type="ECO:0000313" key="1">
    <source>
        <dbReference type="EMBL" id="EGV42717.2"/>
    </source>
</evidence>
<dbReference type="STRING" id="1046627.BZARG_1992"/>
<organism evidence="1 2">
    <name type="scientific">Bizionia argentinensis JUB59</name>
    <dbReference type="NCBI Taxonomy" id="1046627"/>
    <lineage>
        <taxon>Bacteria</taxon>
        <taxon>Pseudomonadati</taxon>
        <taxon>Bacteroidota</taxon>
        <taxon>Flavobacteriia</taxon>
        <taxon>Flavobacteriales</taxon>
        <taxon>Flavobacteriaceae</taxon>
        <taxon>Bizionia</taxon>
    </lineage>
</organism>
<dbReference type="EMBL" id="AFXZ01000047">
    <property type="protein sequence ID" value="EGV42717.2"/>
    <property type="molecule type" value="Genomic_DNA"/>
</dbReference>
<reference evidence="1 2" key="1">
    <citation type="journal article" date="2008" name="Int. J. Syst. Evol. Microbiol.">
        <title>Bizionia argentinensis sp. nov., isolated from surface marine water in Antarctica.</title>
        <authorList>
            <person name="Bercovich A."/>
            <person name="Vazquez S.C."/>
            <person name="Yankilevich P."/>
            <person name="Coria S.H."/>
            <person name="Foti M."/>
            <person name="Hernandez E."/>
            <person name="Vidal A."/>
            <person name="Ruberto L."/>
            <person name="Melo C."/>
            <person name="Marenssi S."/>
            <person name="Criscuolo M."/>
            <person name="Memoli M."/>
            <person name="Arguelles M."/>
            <person name="Mac Cormack W.P."/>
        </authorList>
    </citation>
    <scope>NUCLEOTIDE SEQUENCE [LARGE SCALE GENOMIC DNA]</scope>
    <source>
        <strain evidence="1 2">JUB59</strain>
    </source>
</reference>
<comment type="caution">
    <text evidence="1">The sequence shown here is derived from an EMBL/GenBank/DDBJ whole genome shotgun (WGS) entry which is preliminary data.</text>
</comment>
<proteinExistence type="predicted"/>
<dbReference type="Proteomes" id="UP000003730">
    <property type="component" value="Unassembled WGS sequence"/>
</dbReference>
<dbReference type="RefSeq" id="WP_123766948.1">
    <property type="nucleotide sequence ID" value="NZ_AFXZ01000047.1"/>
</dbReference>
<dbReference type="AlphaFoldDB" id="G2EFY1"/>
<keyword evidence="2" id="KW-1185">Reference proteome</keyword>
<gene>
    <name evidence="1" type="ORF">BZARG_1992</name>
</gene>